<evidence type="ECO:0000313" key="5">
    <source>
        <dbReference type="Proteomes" id="UP001168363"/>
    </source>
</evidence>
<evidence type="ECO:0000256" key="1">
    <source>
        <dbReference type="ARBA" id="ARBA00010515"/>
    </source>
</evidence>
<protein>
    <submittedName>
        <fullName evidence="4">Alpha/beta hydrolase</fullName>
    </submittedName>
</protein>
<dbReference type="PANTHER" id="PTHR23024:SF24">
    <property type="entry name" value="ALPHA_BETA HYDROLASE FOLD-3 DOMAIN-CONTAINING PROTEIN"/>
    <property type="match status" value="1"/>
</dbReference>
<evidence type="ECO:0000256" key="2">
    <source>
        <dbReference type="ARBA" id="ARBA00022801"/>
    </source>
</evidence>
<sequence>QGRVAILELKALAGPSEPVAHVDPIPLFKSDPSLTAELYRPESRTALPVMVYLHGGGWVLGNHTGVDAVVRMLVNRSGCAILSMDYRLAPE</sequence>
<keyword evidence="2 4" id="KW-0378">Hydrolase</keyword>
<accession>A0ABT8TWL2</accession>
<dbReference type="PANTHER" id="PTHR23024">
    <property type="entry name" value="ARYLACETAMIDE DEACETYLASE"/>
    <property type="match status" value="1"/>
</dbReference>
<keyword evidence="5" id="KW-1185">Reference proteome</keyword>
<feature type="non-terminal residue" evidence="4">
    <location>
        <position position="91"/>
    </location>
</feature>
<comment type="similarity">
    <text evidence="1">Belongs to the 'GDXG' lipolytic enzyme family.</text>
</comment>
<proteinExistence type="inferred from homology"/>
<gene>
    <name evidence="4" type="ORF">QWJ41_21300</name>
</gene>
<name>A0ABT8TWL2_9ACTN</name>
<organism evidence="4 5">
    <name type="scientific">Nocardioides cremeus</name>
    <dbReference type="NCBI Taxonomy" id="3058044"/>
    <lineage>
        <taxon>Bacteria</taxon>
        <taxon>Bacillati</taxon>
        <taxon>Actinomycetota</taxon>
        <taxon>Actinomycetes</taxon>
        <taxon>Propionibacteriales</taxon>
        <taxon>Nocardioidaceae</taxon>
        <taxon>Nocardioides</taxon>
    </lineage>
</organism>
<dbReference type="InterPro" id="IPR050466">
    <property type="entry name" value="Carboxylest/Gibb_receptor"/>
</dbReference>
<feature type="domain" description="Alpha/beta hydrolase fold-3" evidence="3">
    <location>
        <begin position="50"/>
        <end position="91"/>
    </location>
</feature>
<feature type="non-terminal residue" evidence="4">
    <location>
        <position position="1"/>
    </location>
</feature>
<dbReference type="SUPFAM" id="SSF53474">
    <property type="entry name" value="alpha/beta-Hydrolases"/>
    <property type="match status" value="1"/>
</dbReference>
<reference evidence="4" key="1">
    <citation type="submission" date="2023-06" db="EMBL/GenBank/DDBJ databases">
        <title>Genome sequence of Nocardioides sp. SOB44.</title>
        <authorList>
            <person name="Zhang G."/>
        </authorList>
    </citation>
    <scope>NUCLEOTIDE SEQUENCE</scope>
    <source>
        <strain evidence="4">SOB44</strain>
    </source>
</reference>
<dbReference type="InterPro" id="IPR013094">
    <property type="entry name" value="AB_hydrolase_3"/>
</dbReference>
<dbReference type="EMBL" id="JAULSC010000333">
    <property type="protein sequence ID" value="MDO3398261.1"/>
    <property type="molecule type" value="Genomic_DNA"/>
</dbReference>
<comment type="caution">
    <text evidence="4">The sequence shown here is derived from an EMBL/GenBank/DDBJ whole genome shotgun (WGS) entry which is preliminary data.</text>
</comment>
<dbReference type="Pfam" id="PF07859">
    <property type="entry name" value="Abhydrolase_3"/>
    <property type="match status" value="1"/>
</dbReference>
<dbReference type="GO" id="GO:0016787">
    <property type="term" value="F:hydrolase activity"/>
    <property type="evidence" value="ECO:0007669"/>
    <property type="project" value="UniProtKB-KW"/>
</dbReference>
<dbReference type="Gene3D" id="3.40.50.1820">
    <property type="entry name" value="alpha/beta hydrolase"/>
    <property type="match status" value="1"/>
</dbReference>
<dbReference type="Proteomes" id="UP001168363">
    <property type="component" value="Unassembled WGS sequence"/>
</dbReference>
<dbReference type="InterPro" id="IPR002168">
    <property type="entry name" value="Lipase_GDXG_HIS_AS"/>
</dbReference>
<evidence type="ECO:0000313" key="4">
    <source>
        <dbReference type="EMBL" id="MDO3398261.1"/>
    </source>
</evidence>
<dbReference type="InterPro" id="IPR029058">
    <property type="entry name" value="AB_hydrolase_fold"/>
</dbReference>
<dbReference type="PROSITE" id="PS01173">
    <property type="entry name" value="LIPASE_GDXG_HIS"/>
    <property type="match status" value="1"/>
</dbReference>
<dbReference type="RefSeq" id="WP_302710502.1">
    <property type="nucleotide sequence ID" value="NZ_JAULSC010000333.1"/>
</dbReference>
<evidence type="ECO:0000259" key="3">
    <source>
        <dbReference type="Pfam" id="PF07859"/>
    </source>
</evidence>